<dbReference type="Proteomes" id="UP001175271">
    <property type="component" value="Unassembled WGS sequence"/>
</dbReference>
<dbReference type="GO" id="GO:0004725">
    <property type="term" value="F:protein tyrosine phosphatase activity"/>
    <property type="evidence" value="ECO:0007669"/>
    <property type="project" value="InterPro"/>
</dbReference>
<evidence type="ECO:0000259" key="2">
    <source>
        <dbReference type="PROSITE" id="PS50055"/>
    </source>
</evidence>
<keyword evidence="5" id="KW-1185">Reference proteome</keyword>
<organism evidence="4 5">
    <name type="scientific">Steinernema hermaphroditum</name>
    <dbReference type="NCBI Taxonomy" id="289476"/>
    <lineage>
        <taxon>Eukaryota</taxon>
        <taxon>Metazoa</taxon>
        <taxon>Ecdysozoa</taxon>
        <taxon>Nematoda</taxon>
        <taxon>Chromadorea</taxon>
        <taxon>Rhabditida</taxon>
        <taxon>Tylenchina</taxon>
        <taxon>Panagrolaimomorpha</taxon>
        <taxon>Strongyloidoidea</taxon>
        <taxon>Steinernematidae</taxon>
        <taxon>Steinernema</taxon>
    </lineage>
</organism>
<dbReference type="InterPro" id="IPR003595">
    <property type="entry name" value="Tyr_Pase_cat"/>
</dbReference>
<feature type="domain" description="Tyrosine specific protein phosphatases" evidence="3">
    <location>
        <begin position="252"/>
        <end position="319"/>
    </location>
</feature>
<dbReference type="PANTHER" id="PTHR46163">
    <property type="entry name" value="TYROSINE-PROTEIN PHOSPHATASE-RELATED"/>
    <property type="match status" value="1"/>
</dbReference>
<feature type="region of interest" description="Disordered" evidence="1">
    <location>
        <begin position="1"/>
        <end position="53"/>
    </location>
</feature>
<dbReference type="PROSITE" id="PS50055">
    <property type="entry name" value="TYR_PHOSPHATASE_PTP"/>
    <property type="match status" value="1"/>
</dbReference>
<comment type="caution">
    <text evidence="4">The sequence shown here is derived from an EMBL/GenBank/DDBJ whole genome shotgun (WGS) entry which is preliminary data.</text>
</comment>
<evidence type="ECO:0000256" key="1">
    <source>
        <dbReference type="SAM" id="MobiDB-lite"/>
    </source>
</evidence>
<dbReference type="AlphaFoldDB" id="A0AA39HLU9"/>
<dbReference type="InterPro" id="IPR052782">
    <property type="entry name" value="Oocyte-zygote_transition_reg"/>
</dbReference>
<protein>
    <recommendedName>
        <fullName evidence="6">Protein-tyrosine phosphatase</fullName>
    </recommendedName>
</protein>
<dbReference type="InterPro" id="IPR000242">
    <property type="entry name" value="PTP_cat"/>
</dbReference>
<dbReference type="PANTHER" id="PTHR46163:SF25">
    <property type="entry name" value="PROTEIN-TYROSINE PHOSPHATASE"/>
    <property type="match status" value="1"/>
</dbReference>
<dbReference type="SMART" id="SM00194">
    <property type="entry name" value="PTPc"/>
    <property type="match status" value="1"/>
</dbReference>
<dbReference type="PROSITE" id="PS50056">
    <property type="entry name" value="TYR_PHOSPHATASE_2"/>
    <property type="match status" value="1"/>
</dbReference>
<dbReference type="CDD" id="cd00047">
    <property type="entry name" value="PTPc"/>
    <property type="match status" value="1"/>
</dbReference>
<dbReference type="Pfam" id="PF00102">
    <property type="entry name" value="Y_phosphatase"/>
    <property type="match status" value="1"/>
</dbReference>
<dbReference type="EMBL" id="JAUCMV010000004">
    <property type="protein sequence ID" value="KAK0407079.1"/>
    <property type="molecule type" value="Genomic_DNA"/>
</dbReference>
<dbReference type="PROSITE" id="PS00383">
    <property type="entry name" value="TYR_PHOSPHATASE_1"/>
    <property type="match status" value="1"/>
</dbReference>
<reference evidence="4" key="1">
    <citation type="submission" date="2023-06" db="EMBL/GenBank/DDBJ databases">
        <title>Genomic analysis of the entomopathogenic nematode Steinernema hermaphroditum.</title>
        <authorList>
            <person name="Schwarz E.M."/>
            <person name="Heppert J.K."/>
            <person name="Baniya A."/>
            <person name="Schwartz H.T."/>
            <person name="Tan C.-H."/>
            <person name="Antoshechkin I."/>
            <person name="Sternberg P.W."/>
            <person name="Goodrich-Blair H."/>
            <person name="Dillman A.R."/>
        </authorList>
    </citation>
    <scope>NUCLEOTIDE SEQUENCE</scope>
    <source>
        <strain evidence="4">PS9179</strain>
        <tissue evidence="4">Whole animal</tissue>
    </source>
</reference>
<dbReference type="SUPFAM" id="SSF52799">
    <property type="entry name" value="(Phosphotyrosine protein) phosphatases II"/>
    <property type="match status" value="1"/>
</dbReference>
<accession>A0AA39HLU9</accession>
<dbReference type="PRINTS" id="PR00700">
    <property type="entry name" value="PRTYPHPHTASE"/>
</dbReference>
<evidence type="ECO:0000313" key="4">
    <source>
        <dbReference type="EMBL" id="KAK0407079.1"/>
    </source>
</evidence>
<gene>
    <name evidence="4" type="ORF">QR680_018983</name>
</gene>
<dbReference type="InterPro" id="IPR029021">
    <property type="entry name" value="Prot-tyrosine_phosphatase-like"/>
</dbReference>
<dbReference type="Gene3D" id="3.90.190.10">
    <property type="entry name" value="Protein tyrosine phosphatase superfamily"/>
    <property type="match status" value="1"/>
</dbReference>
<feature type="compositionally biased region" description="Basic and acidic residues" evidence="1">
    <location>
        <begin position="31"/>
        <end position="53"/>
    </location>
</feature>
<dbReference type="InterPro" id="IPR016130">
    <property type="entry name" value="Tyr_Pase_AS"/>
</dbReference>
<feature type="domain" description="Tyrosine-protein phosphatase" evidence="2">
    <location>
        <begin position="103"/>
        <end position="328"/>
    </location>
</feature>
<evidence type="ECO:0008006" key="6">
    <source>
        <dbReference type="Google" id="ProtNLM"/>
    </source>
</evidence>
<dbReference type="SMART" id="SM00404">
    <property type="entry name" value="PTPc_motif"/>
    <property type="match status" value="1"/>
</dbReference>
<sequence length="384" mass="43798">MNARKSVPIVLKHRSDMNTKTGSKLHNRVKKGADGRERTGDSVKDTKDSPIDRDRPVKAFQKQAFLHFVQDCFEQGIPGLLKRYETEIKPFTPQYATRVAFDQNMDKNRYKDVICIDETRVILGEAGDYIHANRVEGEPLVNRFICSQAPMIKTVKDFWRMVVQEKVSNIFMLCETIEENRPKCEQYWPRDVGCAMEWPGIAVRNVGIDDEDTTTIQTTLEIVHKKQKMTVKHHLWRTWPDKSVPHSVMAPFRLLKIARWATGPTIVHCSAGIGRTGTVVGLELAIQTALVGKELKMVEIVQKLRTMRGQAVQTDLQFVYMHKSILSYLQAHKVYGDNPTLMQKSAQFDHEYAGLLKNREAGADQMYSPVVPLNMRKAATPTKS</sequence>
<name>A0AA39HLU9_9BILA</name>
<evidence type="ECO:0000313" key="5">
    <source>
        <dbReference type="Proteomes" id="UP001175271"/>
    </source>
</evidence>
<proteinExistence type="predicted"/>
<dbReference type="InterPro" id="IPR000387">
    <property type="entry name" value="Tyr_Pase_dom"/>
</dbReference>
<evidence type="ECO:0000259" key="3">
    <source>
        <dbReference type="PROSITE" id="PS50056"/>
    </source>
</evidence>